<organism evidence="4">
    <name type="scientific">Brugia pahangi</name>
    <name type="common">Filarial nematode worm</name>
    <dbReference type="NCBI Taxonomy" id="6280"/>
    <lineage>
        <taxon>Eukaryota</taxon>
        <taxon>Metazoa</taxon>
        <taxon>Ecdysozoa</taxon>
        <taxon>Nematoda</taxon>
        <taxon>Chromadorea</taxon>
        <taxon>Rhabditida</taxon>
        <taxon>Spirurina</taxon>
        <taxon>Spiruromorpha</taxon>
        <taxon>Filarioidea</taxon>
        <taxon>Onchocercidae</taxon>
        <taxon>Brugia</taxon>
    </lineage>
</organism>
<gene>
    <name evidence="2" type="ORF">BPAG_LOCUS4955</name>
</gene>
<dbReference type="AlphaFoldDB" id="A0A0N4T9V4"/>
<keyword evidence="3" id="KW-1185">Reference proteome</keyword>
<dbReference type="EMBL" id="UZAD01002973">
    <property type="protein sequence ID" value="VDN86141.1"/>
    <property type="molecule type" value="Genomic_DNA"/>
</dbReference>
<evidence type="ECO:0000313" key="3">
    <source>
        <dbReference type="Proteomes" id="UP000278627"/>
    </source>
</evidence>
<feature type="region of interest" description="Disordered" evidence="1">
    <location>
        <begin position="1"/>
        <end position="24"/>
    </location>
</feature>
<reference evidence="2 3" key="2">
    <citation type="submission" date="2018-11" db="EMBL/GenBank/DDBJ databases">
        <authorList>
            <consortium name="Pathogen Informatics"/>
        </authorList>
    </citation>
    <scope>NUCLEOTIDE SEQUENCE [LARGE SCALE GENOMIC DNA]</scope>
</reference>
<proteinExistence type="predicted"/>
<protein>
    <submittedName>
        <fullName evidence="4">Transposase</fullName>
    </submittedName>
</protein>
<feature type="compositionally biased region" description="Basic residues" evidence="1">
    <location>
        <begin position="1"/>
        <end position="13"/>
    </location>
</feature>
<evidence type="ECO:0000256" key="1">
    <source>
        <dbReference type="SAM" id="MobiDB-lite"/>
    </source>
</evidence>
<accession>A0A0N4T9V4</accession>
<evidence type="ECO:0000313" key="2">
    <source>
        <dbReference type="EMBL" id="VDN86141.1"/>
    </source>
</evidence>
<dbReference type="WBParaSite" id="BPAG_0000499101-mRNA-1">
    <property type="protein sequence ID" value="BPAG_0000499101-mRNA-1"/>
    <property type="gene ID" value="BPAG_0000499101"/>
</dbReference>
<dbReference type="Proteomes" id="UP000278627">
    <property type="component" value="Unassembled WGS sequence"/>
</dbReference>
<reference evidence="4" key="1">
    <citation type="submission" date="2017-02" db="UniProtKB">
        <authorList>
            <consortium name="WormBaseParasite"/>
        </authorList>
    </citation>
    <scope>IDENTIFICATION</scope>
</reference>
<name>A0A0N4T9V4_BRUPA</name>
<evidence type="ECO:0000313" key="4">
    <source>
        <dbReference type="WBParaSite" id="BPAG_0000499101-mRNA-1"/>
    </source>
</evidence>
<sequence>GVISNKRRGKQFRQRRDTQHERKAHSTILQTRILSVYKKLSYQDIKYYHINMQNIIMPIYKTLSYQYKLLID</sequence>